<feature type="transmembrane region" description="Helical" evidence="1">
    <location>
        <begin position="64"/>
        <end position="83"/>
    </location>
</feature>
<evidence type="ECO:0000313" key="3">
    <source>
        <dbReference type="Proteomes" id="UP000799767"/>
    </source>
</evidence>
<accession>A0A6A6PFR6</accession>
<reference evidence="2" key="1">
    <citation type="journal article" date="2020" name="Stud. Mycol.">
        <title>101 Dothideomycetes genomes: a test case for predicting lifestyles and emergence of pathogens.</title>
        <authorList>
            <person name="Haridas S."/>
            <person name="Albert R."/>
            <person name="Binder M."/>
            <person name="Bloem J."/>
            <person name="Labutti K."/>
            <person name="Salamov A."/>
            <person name="Andreopoulos B."/>
            <person name="Baker S."/>
            <person name="Barry K."/>
            <person name="Bills G."/>
            <person name="Bluhm B."/>
            <person name="Cannon C."/>
            <person name="Castanera R."/>
            <person name="Culley D."/>
            <person name="Daum C."/>
            <person name="Ezra D."/>
            <person name="Gonzalez J."/>
            <person name="Henrissat B."/>
            <person name="Kuo A."/>
            <person name="Liang C."/>
            <person name="Lipzen A."/>
            <person name="Lutzoni F."/>
            <person name="Magnuson J."/>
            <person name="Mondo S."/>
            <person name="Nolan M."/>
            <person name="Ohm R."/>
            <person name="Pangilinan J."/>
            <person name="Park H.-J."/>
            <person name="Ramirez L."/>
            <person name="Alfaro M."/>
            <person name="Sun H."/>
            <person name="Tritt A."/>
            <person name="Yoshinaga Y."/>
            <person name="Zwiers L.-H."/>
            <person name="Turgeon B."/>
            <person name="Goodwin S."/>
            <person name="Spatafora J."/>
            <person name="Crous P."/>
            <person name="Grigoriev I."/>
        </authorList>
    </citation>
    <scope>NUCLEOTIDE SEQUENCE</scope>
    <source>
        <strain evidence="2">CBS 113389</strain>
    </source>
</reference>
<keyword evidence="3" id="KW-1185">Reference proteome</keyword>
<dbReference type="Proteomes" id="UP000799767">
    <property type="component" value="Unassembled WGS sequence"/>
</dbReference>
<sequence length="171" mass="19388">MSDYDKPGALRMGHISQLLLCLYGARFSYVAIRNLRMYEESTKKAAKWSKVVEDHLFLTRTTQATAALTLIASGVSAIVMIAIPQYIPLGLQLSISPLMLVGILFARNHVRKYWAPYKNSKGKDVSTRVPLPLMEEYNEAEEMTERLLEVLSYLEYSWLATSVCLGIGFRY</sequence>
<proteinExistence type="predicted"/>
<feature type="transmembrane region" description="Helical" evidence="1">
    <location>
        <begin position="12"/>
        <end position="32"/>
    </location>
</feature>
<dbReference type="OrthoDB" id="5405107at2759"/>
<evidence type="ECO:0000256" key="1">
    <source>
        <dbReference type="SAM" id="Phobius"/>
    </source>
</evidence>
<keyword evidence="1" id="KW-0472">Membrane</keyword>
<keyword evidence="1" id="KW-0812">Transmembrane</keyword>
<dbReference type="AlphaFoldDB" id="A0A6A6PFR6"/>
<protein>
    <submittedName>
        <fullName evidence="2">Uncharacterized protein</fullName>
    </submittedName>
</protein>
<gene>
    <name evidence="2" type="ORF">BDY17DRAFT_328332</name>
</gene>
<name>A0A6A6PFR6_9PEZI</name>
<feature type="transmembrane region" description="Helical" evidence="1">
    <location>
        <begin position="89"/>
        <end position="106"/>
    </location>
</feature>
<dbReference type="GeneID" id="54478829"/>
<organism evidence="2 3">
    <name type="scientific">Neohortaea acidophila</name>
    <dbReference type="NCBI Taxonomy" id="245834"/>
    <lineage>
        <taxon>Eukaryota</taxon>
        <taxon>Fungi</taxon>
        <taxon>Dikarya</taxon>
        <taxon>Ascomycota</taxon>
        <taxon>Pezizomycotina</taxon>
        <taxon>Dothideomycetes</taxon>
        <taxon>Dothideomycetidae</taxon>
        <taxon>Mycosphaerellales</taxon>
        <taxon>Teratosphaeriaceae</taxon>
        <taxon>Neohortaea</taxon>
    </lineage>
</organism>
<dbReference type="EMBL" id="MU001643">
    <property type="protein sequence ID" value="KAF2478818.1"/>
    <property type="molecule type" value="Genomic_DNA"/>
</dbReference>
<dbReference type="RefSeq" id="XP_033585388.1">
    <property type="nucleotide sequence ID" value="XM_033737827.1"/>
</dbReference>
<evidence type="ECO:0000313" key="2">
    <source>
        <dbReference type="EMBL" id="KAF2478818.1"/>
    </source>
</evidence>
<keyword evidence="1" id="KW-1133">Transmembrane helix</keyword>